<dbReference type="STRING" id="161767.ENSAPEP00000031603"/>
<dbReference type="Proteomes" id="UP000265080">
    <property type="component" value="Chromosome 9"/>
</dbReference>
<organism evidence="7 8">
    <name type="scientific">Amphiprion percula</name>
    <name type="common">Orange clownfish</name>
    <name type="synonym">Lutjanus percula</name>
    <dbReference type="NCBI Taxonomy" id="161767"/>
    <lineage>
        <taxon>Eukaryota</taxon>
        <taxon>Metazoa</taxon>
        <taxon>Chordata</taxon>
        <taxon>Craniata</taxon>
        <taxon>Vertebrata</taxon>
        <taxon>Euteleostomi</taxon>
        <taxon>Actinopterygii</taxon>
        <taxon>Neopterygii</taxon>
        <taxon>Teleostei</taxon>
        <taxon>Neoteleostei</taxon>
        <taxon>Acanthomorphata</taxon>
        <taxon>Ovalentaria</taxon>
        <taxon>Pomacentridae</taxon>
        <taxon>Amphiprion</taxon>
    </lineage>
</organism>
<reference evidence="7" key="2">
    <citation type="submission" date="2025-08" db="UniProtKB">
        <authorList>
            <consortium name="Ensembl"/>
        </authorList>
    </citation>
    <scope>IDENTIFICATION</scope>
</reference>
<dbReference type="AlphaFoldDB" id="A0A3P8U8E2"/>
<evidence type="ECO:0000256" key="2">
    <source>
        <dbReference type="ARBA" id="ARBA00006193"/>
    </source>
</evidence>
<dbReference type="Pfam" id="PF05805">
    <property type="entry name" value="L6_membrane"/>
    <property type="match status" value="1"/>
</dbReference>
<evidence type="ECO:0000256" key="1">
    <source>
        <dbReference type="ARBA" id="ARBA00004141"/>
    </source>
</evidence>
<dbReference type="PANTHER" id="PTHR14198">
    <property type="entry name" value="TRANSMEMBRANE 4 L6 FAMILY MEMBER 1-RELATED"/>
    <property type="match status" value="1"/>
</dbReference>
<evidence type="ECO:0000256" key="4">
    <source>
        <dbReference type="ARBA" id="ARBA00022989"/>
    </source>
</evidence>
<proteinExistence type="inferred from homology"/>
<keyword evidence="4 6" id="KW-1133">Transmembrane helix</keyword>
<dbReference type="InterPro" id="IPR008661">
    <property type="entry name" value="L6_membrane"/>
</dbReference>
<accession>A0A3P8U8E2</accession>
<dbReference type="GO" id="GO:0016020">
    <property type="term" value="C:membrane"/>
    <property type="evidence" value="ECO:0007669"/>
    <property type="project" value="UniProtKB-SubCell"/>
</dbReference>
<sequence length="280" mass="31020">MKLFISFVTTNSKFTRSFNRCLRCVGVSLVPMAIVCMLSNVLLLFPDLKVRFLLEGHVTREAAWATGVWGSGITVHVNRLIPGSTGSSSMLFPVFQMLCQVLVSCACLLAAASCCLVSATGLSQGPLCLYNSSSGPTWGVPLHSGYLYNRTLWSGVCLEPGSVVQWNVVLFSVMGGTSGLQTLLCGFNVLNSLLGLILGQGFCHNKVRNIWNIWNIWSPLYEPERQHHKLNPSQTTYTLCVRVRVCVCCRSVRCRFEAPSQFQGRPVVMETLQNEIFYLH</sequence>
<evidence type="ECO:0000256" key="5">
    <source>
        <dbReference type="ARBA" id="ARBA00023136"/>
    </source>
</evidence>
<evidence type="ECO:0000256" key="3">
    <source>
        <dbReference type="ARBA" id="ARBA00022692"/>
    </source>
</evidence>
<keyword evidence="8" id="KW-1185">Reference proteome</keyword>
<dbReference type="PANTHER" id="PTHR14198:SF22">
    <property type="entry name" value="TRANSMEMBRANE 4 L6 FAMILY MEMBER 19"/>
    <property type="match status" value="1"/>
</dbReference>
<keyword evidence="5 6" id="KW-0472">Membrane</keyword>
<feature type="transmembrane region" description="Helical" evidence="6">
    <location>
        <begin position="21"/>
        <end position="45"/>
    </location>
</feature>
<evidence type="ECO:0000313" key="7">
    <source>
        <dbReference type="Ensembl" id="ENSAPEP00000031603.1"/>
    </source>
</evidence>
<keyword evidence="3 6" id="KW-0812">Transmembrane</keyword>
<dbReference type="Ensembl" id="ENSAPET00000032436.1">
    <property type="protein sequence ID" value="ENSAPEP00000031603.1"/>
    <property type="gene ID" value="ENSAPEG00000022420.1"/>
</dbReference>
<evidence type="ECO:0000313" key="8">
    <source>
        <dbReference type="Proteomes" id="UP000265080"/>
    </source>
</evidence>
<reference evidence="7 8" key="1">
    <citation type="submission" date="2018-03" db="EMBL/GenBank/DDBJ databases">
        <title>Finding Nemo's genes: A chromosome-scale reference assembly of the genome of the orange clownfish Amphiprion percula.</title>
        <authorList>
            <person name="Lehmann R."/>
        </authorList>
    </citation>
    <scope>NUCLEOTIDE SEQUENCE</scope>
</reference>
<dbReference type="GeneTree" id="ENSGT01030000234590"/>
<reference evidence="7" key="3">
    <citation type="submission" date="2025-09" db="UniProtKB">
        <authorList>
            <consortium name="Ensembl"/>
        </authorList>
    </citation>
    <scope>IDENTIFICATION</scope>
</reference>
<dbReference type="OMA" id="RWASACV"/>
<comment type="similarity">
    <text evidence="2">Belongs to the L6 tetraspanin family.</text>
</comment>
<evidence type="ECO:0000256" key="6">
    <source>
        <dbReference type="SAM" id="Phobius"/>
    </source>
</evidence>
<protein>
    <submittedName>
        <fullName evidence="7">Si:dkey-83h2.3</fullName>
    </submittedName>
</protein>
<name>A0A3P8U8E2_AMPPE</name>
<comment type="subcellular location">
    <subcellularLocation>
        <location evidence="1">Membrane</location>
        <topology evidence="1">Multi-pass membrane protein</topology>
    </subcellularLocation>
</comment>